<dbReference type="EMBL" id="PP130629">
    <property type="protein sequence ID" value="XAO13462.1"/>
    <property type="molecule type" value="Genomic_DNA"/>
</dbReference>
<organism evidence="1">
    <name type="scientific">Mantoniella tinhauana virus 1</name>
    <dbReference type="NCBI Taxonomy" id="3111543"/>
    <lineage>
        <taxon>Viruses</taxon>
    </lineage>
</organism>
<protein>
    <submittedName>
        <fullName evidence="1">Uncharacterized protein</fullName>
    </submittedName>
</protein>
<dbReference type="Pfam" id="PF19196">
    <property type="entry name" value="DUF5871"/>
    <property type="match status" value="1"/>
</dbReference>
<dbReference type="InterPro" id="IPR043804">
    <property type="entry name" value="DUF5871"/>
</dbReference>
<evidence type="ECO:0000313" key="1">
    <source>
        <dbReference type="EMBL" id="XAO13462.1"/>
    </source>
</evidence>
<proteinExistence type="predicted"/>
<name>A0AB38ZMA5_9VIRU</name>
<sequence length="171" mass="19320">MIYNSPIKGEDGLYFVKALDDSKHKILVQLNKVNIAEVSGEVVMDMTSDVNIEKINTIDEQNLEAANENCQSWFGKKLTDSVIRSAYTNSLKDGQLSADRLDVTRVFDMQQEAIDFDRVEVGKTCDVILEMSGLWFAKKAFGATWNIVQVRVHDDPILDTYPDGYAFVDEE</sequence>
<reference evidence="1" key="1">
    <citation type="submission" date="2024-01" db="EMBL/GenBank/DDBJ databases">
        <title>Genomic and biogeographic characterisation of Mantoniella tinhauana virus 1, the first discovered Mantoniella-infecting prasinovirus.</title>
        <authorList>
            <person name="Rey Redondo E."/>
            <person name="Yung C.C.M."/>
        </authorList>
    </citation>
    <scope>NUCLEOTIDE SEQUENCE</scope>
    <source>
        <strain evidence="1">Lau Fau Shan</strain>
    </source>
</reference>
<accession>A0AB38ZMA5</accession>